<sequence>MSSVTGAEARITTGRIRGRAHDGITVFKGVPYAAEPFGRNRLAAPVPAASWDGTREAVAFGPRAPQAAMVPGFPGWTPAEGLDCLTVNVWTPDHGGSGLPVMVWVHGGAYLVGTSSQPEYDGATLAAEGVVVVTFNYRVGMEGFGWVEGAPANRGLLDQIAALRWVQDNIAVFGGDPGRVTVFGESAGAGSIAALLAMPAARGLFRRAIAQSVPGTYFAPEFAHRLSTAITAEVGCGPTVADLADVSPEVLVAAAEAMTAKLQDDHPTWGPIASTPTPYSPVVDGEVLPTTPWRALADGAGRDLELIVGFNRDEFRLFLALAGRFGTLGDGHVTKIMKHLAPPGGAAAYRAAHRHTPAEDLYSLVLSDWLFRMPSAHLADAHAAAGGKTFAYELAWPSPGLKGMLRACHALDVPLTFGTLDKGVAELVIGEPVPDEAVELSAQFRAAWTAFATTGDPGWPAYNPAGAITHVFDTFTKDVRDPQALSRRVWAAHRFDPLE</sequence>
<evidence type="ECO:0000256" key="3">
    <source>
        <dbReference type="RuleBase" id="RU361235"/>
    </source>
</evidence>
<accession>A0A6H9Z0W6</accession>
<dbReference type="Proteomes" id="UP000468735">
    <property type="component" value="Unassembled WGS sequence"/>
</dbReference>
<dbReference type="InterPro" id="IPR029058">
    <property type="entry name" value="AB_hydrolase_fold"/>
</dbReference>
<evidence type="ECO:0000313" key="6">
    <source>
        <dbReference type="Proteomes" id="UP000468735"/>
    </source>
</evidence>
<evidence type="ECO:0000313" key="5">
    <source>
        <dbReference type="EMBL" id="KAB2352820.1"/>
    </source>
</evidence>
<dbReference type="InterPro" id="IPR050309">
    <property type="entry name" value="Type-B_Carboxylest/Lipase"/>
</dbReference>
<gene>
    <name evidence="5" type="ORF">F8566_03460</name>
</gene>
<comment type="similarity">
    <text evidence="1 3">Belongs to the type-B carboxylesterase/lipase family.</text>
</comment>
<dbReference type="PROSITE" id="PS00122">
    <property type="entry name" value="CARBOXYLESTERASE_B_1"/>
    <property type="match status" value="1"/>
</dbReference>
<dbReference type="Gene3D" id="3.40.50.1820">
    <property type="entry name" value="alpha/beta hydrolase"/>
    <property type="match status" value="1"/>
</dbReference>
<protein>
    <recommendedName>
        <fullName evidence="3">Carboxylic ester hydrolase</fullName>
        <ecNumber evidence="3">3.1.1.-</ecNumber>
    </recommendedName>
</protein>
<dbReference type="GO" id="GO:0016787">
    <property type="term" value="F:hydrolase activity"/>
    <property type="evidence" value="ECO:0007669"/>
    <property type="project" value="UniProtKB-KW"/>
</dbReference>
<dbReference type="SUPFAM" id="SSF53474">
    <property type="entry name" value="alpha/beta-Hydrolases"/>
    <property type="match status" value="1"/>
</dbReference>
<dbReference type="InterPro" id="IPR002018">
    <property type="entry name" value="CarbesteraseB"/>
</dbReference>
<keyword evidence="6" id="KW-1185">Reference proteome</keyword>
<dbReference type="PANTHER" id="PTHR11559">
    <property type="entry name" value="CARBOXYLESTERASE"/>
    <property type="match status" value="1"/>
</dbReference>
<dbReference type="Pfam" id="PF00135">
    <property type="entry name" value="COesterase"/>
    <property type="match status" value="1"/>
</dbReference>
<dbReference type="AlphaFoldDB" id="A0A6H9Z0W6"/>
<dbReference type="OrthoDB" id="4308422at2"/>
<dbReference type="EMBL" id="WBMT01000001">
    <property type="protein sequence ID" value="KAB2352820.1"/>
    <property type="molecule type" value="Genomic_DNA"/>
</dbReference>
<comment type="caution">
    <text evidence="5">The sequence shown here is derived from an EMBL/GenBank/DDBJ whole genome shotgun (WGS) entry which is preliminary data.</text>
</comment>
<keyword evidence="2 3" id="KW-0378">Hydrolase</keyword>
<evidence type="ECO:0000256" key="1">
    <source>
        <dbReference type="ARBA" id="ARBA00005964"/>
    </source>
</evidence>
<reference evidence="5 6" key="1">
    <citation type="submission" date="2019-09" db="EMBL/GenBank/DDBJ databases">
        <title>Actinomadura physcomitrii sp. nov., a novel actinomycete isolated from moss [Physcomitrium sphaericum (Ludw) Fuernr].</title>
        <authorList>
            <person name="Zhuang X."/>
            <person name="Liu C."/>
        </authorList>
    </citation>
    <scope>NUCLEOTIDE SEQUENCE [LARGE SCALE GENOMIC DNA]</scope>
    <source>
        <strain evidence="5 6">HMC1</strain>
    </source>
</reference>
<organism evidence="5 6">
    <name type="scientific">Actinomadura rudentiformis</name>
    <dbReference type="NCBI Taxonomy" id="359158"/>
    <lineage>
        <taxon>Bacteria</taxon>
        <taxon>Bacillati</taxon>
        <taxon>Actinomycetota</taxon>
        <taxon>Actinomycetes</taxon>
        <taxon>Streptosporangiales</taxon>
        <taxon>Thermomonosporaceae</taxon>
        <taxon>Actinomadura</taxon>
    </lineage>
</organism>
<proteinExistence type="inferred from homology"/>
<evidence type="ECO:0000256" key="2">
    <source>
        <dbReference type="ARBA" id="ARBA00022801"/>
    </source>
</evidence>
<evidence type="ECO:0000259" key="4">
    <source>
        <dbReference type="Pfam" id="PF00135"/>
    </source>
</evidence>
<dbReference type="InterPro" id="IPR019826">
    <property type="entry name" value="Carboxylesterase_B_AS"/>
</dbReference>
<feature type="domain" description="Carboxylesterase type B" evidence="4">
    <location>
        <begin position="9"/>
        <end position="458"/>
    </location>
</feature>
<dbReference type="EC" id="3.1.1.-" evidence="3"/>
<name>A0A6H9Z0W6_9ACTN</name>